<protein>
    <submittedName>
        <fullName evidence="1">Methyltransferase</fullName>
    </submittedName>
</protein>
<dbReference type="Pfam" id="PF05401">
    <property type="entry name" value="NodS"/>
    <property type="match status" value="1"/>
</dbReference>
<reference evidence="1 2" key="1">
    <citation type="submission" date="2016-09" db="EMBL/GenBank/DDBJ databases">
        <title>Couchioplanes caeruleus draft genome sequence.</title>
        <authorList>
            <person name="Sheehan J."/>
            <person name="Caffrey P."/>
        </authorList>
    </citation>
    <scope>NUCLEOTIDE SEQUENCE [LARGE SCALE GENOMIC DNA]</scope>
    <source>
        <strain evidence="1 2">DSM 43634</strain>
    </source>
</reference>
<dbReference type="EMBL" id="MEIA01000159">
    <property type="protein sequence ID" value="OJF13389.1"/>
    <property type="molecule type" value="Genomic_DNA"/>
</dbReference>
<dbReference type="GO" id="GO:0008757">
    <property type="term" value="F:S-adenosylmethionine-dependent methyltransferase activity"/>
    <property type="evidence" value="ECO:0007669"/>
    <property type="project" value="InterPro"/>
</dbReference>
<dbReference type="GO" id="GO:0032259">
    <property type="term" value="P:methylation"/>
    <property type="evidence" value="ECO:0007669"/>
    <property type="project" value="UniProtKB-KW"/>
</dbReference>
<organism evidence="1 2">
    <name type="scientific">Couchioplanes caeruleus subsp. caeruleus</name>
    <dbReference type="NCBI Taxonomy" id="56427"/>
    <lineage>
        <taxon>Bacteria</taxon>
        <taxon>Bacillati</taxon>
        <taxon>Actinomycetota</taxon>
        <taxon>Actinomycetes</taxon>
        <taxon>Micromonosporales</taxon>
        <taxon>Micromonosporaceae</taxon>
        <taxon>Couchioplanes</taxon>
    </lineage>
</organism>
<dbReference type="Proteomes" id="UP000182486">
    <property type="component" value="Unassembled WGS sequence"/>
</dbReference>
<sequence>MTRRPGDAEAPRATVSAEHFLGLYLAKDDPWDNATKWDDQRKYAVAVASLPRERYRRCYEPGCSIGELTRLLAPRCDEVLAVDCVDAAVDQAREAVRDLANVRVERAMLPAELPDATFDLIVVGDLLYYLSAEDLDRLLDGLVARLEPDGDIVAVHFRDRRHGGNYDGFNVHAALAERPGLERRVRHEDEWFVLDVLRRLP</sequence>
<dbReference type="PANTHER" id="PTHR43861">
    <property type="entry name" value="TRANS-ACONITATE 2-METHYLTRANSFERASE-RELATED"/>
    <property type="match status" value="1"/>
</dbReference>
<evidence type="ECO:0000313" key="1">
    <source>
        <dbReference type="EMBL" id="OJF13389.1"/>
    </source>
</evidence>
<dbReference type="SUPFAM" id="SSF53335">
    <property type="entry name" value="S-adenosyl-L-methionine-dependent methyltransferases"/>
    <property type="match status" value="1"/>
</dbReference>
<name>A0A1K0FKK9_9ACTN</name>
<accession>A0A1K0FKK9</accession>
<comment type="caution">
    <text evidence="1">The sequence shown here is derived from an EMBL/GenBank/DDBJ whole genome shotgun (WGS) entry which is preliminary data.</text>
</comment>
<evidence type="ECO:0000313" key="2">
    <source>
        <dbReference type="Proteomes" id="UP000182486"/>
    </source>
</evidence>
<keyword evidence="2" id="KW-1185">Reference proteome</keyword>
<dbReference type="PANTHER" id="PTHR43861:SF1">
    <property type="entry name" value="TRANS-ACONITATE 2-METHYLTRANSFERASE"/>
    <property type="match status" value="1"/>
</dbReference>
<dbReference type="InterPro" id="IPR008715">
    <property type="entry name" value="SAM-MeTfrase_NodS-like"/>
</dbReference>
<keyword evidence="1" id="KW-0489">Methyltransferase</keyword>
<keyword evidence="1" id="KW-0808">Transferase</keyword>
<dbReference type="AlphaFoldDB" id="A0A1K0FKK9"/>
<dbReference type="GO" id="GO:0009312">
    <property type="term" value="P:oligosaccharide biosynthetic process"/>
    <property type="evidence" value="ECO:0007669"/>
    <property type="project" value="InterPro"/>
</dbReference>
<dbReference type="Gene3D" id="3.40.50.150">
    <property type="entry name" value="Vaccinia Virus protein VP39"/>
    <property type="match status" value="1"/>
</dbReference>
<dbReference type="RefSeq" id="WP_071806043.1">
    <property type="nucleotide sequence ID" value="NZ_MEIA01000159.1"/>
</dbReference>
<proteinExistence type="predicted"/>
<gene>
    <name evidence="1" type="ORF">BG844_15565</name>
</gene>
<dbReference type="InterPro" id="IPR029063">
    <property type="entry name" value="SAM-dependent_MTases_sf"/>
</dbReference>
<dbReference type="CDD" id="cd02440">
    <property type="entry name" value="AdoMet_MTases"/>
    <property type="match status" value="1"/>
</dbReference>